<sequence>MKPDRFLLLMVMLCLLLTSVIFIEAIHKLNMRENDFKYFNETRERDGVAGIYWRDAYYCVWVKGKTDEQVGDIETHELCHHLTYLDEKHFC</sequence>
<name>A0A0F9JNG7_9ZZZZ</name>
<dbReference type="EMBL" id="LAZR01009677">
    <property type="protein sequence ID" value="KKM71223.1"/>
    <property type="molecule type" value="Genomic_DNA"/>
</dbReference>
<reference evidence="1" key="1">
    <citation type="journal article" date="2015" name="Nature">
        <title>Complex archaea that bridge the gap between prokaryotes and eukaryotes.</title>
        <authorList>
            <person name="Spang A."/>
            <person name="Saw J.H."/>
            <person name="Jorgensen S.L."/>
            <person name="Zaremba-Niedzwiedzka K."/>
            <person name="Martijn J."/>
            <person name="Lind A.E."/>
            <person name="van Eijk R."/>
            <person name="Schleper C."/>
            <person name="Guy L."/>
            <person name="Ettema T.J."/>
        </authorList>
    </citation>
    <scope>NUCLEOTIDE SEQUENCE</scope>
</reference>
<protein>
    <submittedName>
        <fullName evidence="1">Uncharacterized protein</fullName>
    </submittedName>
</protein>
<proteinExistence type="predicted"/>
<dbReference type="AlphaFoldDB" id="A0A0F9JNG7"/>
<evidence type="ECO:0000313" key="1">
    <source>
        <dbReference type="EMBL" id="KKM71223.1"/>
    </source>
</evidence>
<accession>A0A0F9JNG7</accession>
<organism evidence="1">
    <name type="scientific">marine sediment metagenome</name>
    <dbReference type="NCBI Taxonomy" id="412755"/>
    <lineage>
        <taxon>unclassified sequences</taxon>
        <taxon>metagenomes</taxon>
        <taxon>ecological metagenomes</taxon>
    </lineage>
</organism>
<gene>
    <name evidence="1" type="ORF">LCGC14_1432760</name>
</gene>
<comment type="caution">
    <text evidence="1">The sequence shown here is derived from an EMBL/GenBank/DDBJ whole genome shotgun (WGS) entry which is preliminary data.</text>
</comment>